<dbReference type="EMBL" id="JAKLMC020000030">
    <property type="protein sequence ID" value="KAK5950021.1"/>
    <property type="molecule type" value="Genomic_DNA"/>
</dbReference>
<organism evidence="1 2">
    <name type="scientific">Knufia fluminis</name>
    <dbReference type="NCBI Taxonomy" id="191047"/>
    <lineage>
        <taxon>Eukaryota</taxon>
        <taxon>Fungi</taxon>
        <taxon>Dikarya</taxon>
        <taxon>Ascomycota</taxon>
        <taxon>Pezizomycotina</taxon>
        <taxon>Eurotiomycetes</taxon>
        <taxon>Chaetothyriomycetidae</taxon>
        <taxon>Chaetothyriales</taxon>
        <taxon>Trichomeriaceae</taxon>
        <taxon>Knufia</taxon>
    </lineage>
</organism>
<comment type="caution">
    <text evidence="1">The sequence shown here is derived from an EMBL/GenBank/DDBJ whole genome shotgun (WGS) entry which is preliminary data.</text>
</comment>
<name>A0AAN8F2K9_9EURO</name>
<proteinExistence type="predicted"/>
<accession>A0AAN8F2K9</accession>
<dbReference type="Proteomes" id="UP001316803">
    <property type="component" value="Unassembled WGS sequence"/>
</dbReference>
<evidence type="ECO:0000313" key="1">
    <source>
        <dbReference type="EMBL" id="KAK5950021.1"/>
    </source>
</evidence>
<gene>
    <name evidence="1" type="ORF">OHC33_008982</name>
</gene>
<sequence length="62" mass="6484">MPSLNTPDVHILIEHSREGDVALVPTDLHGVEDGVVDVECEEEDGFLDGGDIAGAATGLNEI</sequence>
<keyword evidence="2" id="KW-1185">Reference proteome</keyword>
<reference evidence="1 2" key="1">
    <citation type="submission" date="2022-12" db="EMBL/GenBank/DDBJ databases">
        <title>Genomic features and morphological characterization of a novel Knufia sp. strain isolated from spacecraft assembly facility.</title>
        <authorList>
            <person name="Teixeira M."/>
            <person name="Chander A.M."/>
            <person name="Stajich J.E."/>
            <person name="Venkateswaran K."/>
        </authorList>
    </citation>
    <scope>NUCLEOTIDE SEQUENCE [LARGE SCALE GENOMIC DNA]</scope>
    <source>
        <strain evidence="1 2">FJI-L2-BK-P2</strain>
    </source>
</reference>
<protein>
    <submittedName>
        <fullName evidence="1">Uncharacterized protein</fullName>
    </submittedName>
</protein>
<dbReference type="AlphaFoldDB" id="A0AAN8F2K9"/>
<evidence type="ECO:0000313" key="2">
    <source>
        <dbReference type="Proteomes" id="UP001316803"/>
    </source>
</evidence>